<proteinExistence type="predicted"/>
<organism evidence="1 2">
    <name type="scientific">Penicillium diatomitis</name>
    <dbReference type="NCBI Taxonomy" id="2819901"/>
    <lineage>
        <taxon>Eukaryota</taxon>
        <taxon>Fungi</taxon>
        <taxon>Dikarya</taxon>
        <taxon>Ascomycota</taxon>
        <taxon>Pezizomycotina</taxon>
        <taxon>Eurotiomycetes</taxon>
        <taxon>Eurotiomycetidae</taxon>
        <taxon>Eurotiales</taxon>
        <taxon>Aspergillaceae</taxon>
        <taxon>Penicillium</taxon>
    </lineage>
</organism>
<dbReference type="EMBL" id="JAPWDQ010000013">
    <property type="protein sequence ID" value="KAJ5472039.1"/>
    <property type="molecule type" value="Genomic_DNA"/>
</dbReference>
<dbReference type="AlphaFoldDB" id="A0A9W9WR06"/>
<evidence type="ECO:0000313" key="1">
    <source>
        <dbReference type="EMBL" id="KAJ5472039.1"/>
    </source>
</evidence>
<dbReference type="RefSeq" id="XP_056786585.1">
    <property type="nucleotide sequence ID" value="XM_056938203.1"/>
</dbReference>
<protein>
    <submittedName>
        <fullName evidence="1">Uncharacterized protein</fullName>
    </submittedName>
</protein>
<comment type="caution">
    <text evidence="1">The sequence shown here is derived from an EMBL/GenBank/DDBJ whole genome shotgun (WGS) entry which is preliminary data.</text>
</comment>
<gene>
    <name evidence="1" type="ORF">N7539_008608</name>
</gene>
<name>A0A9W9WR06_9EURO</name>
<keyword evidence="2" id="KW-1185">Reference proteome</keyword>
<accession>A0A9W9WR06</accession>
<evidence type="ECO:0000313" key="2">
    <source>
        <dbReference type="Proteomes" id="UP001148312"/>
    </source>
</evidence>
<reference evidence="1" key="1">
    <citation type="submission" date="2022-12" db="EMBL/GenBank/DDBJ databases">
        <authorList>
            <person name="Petersen C."/>
        </authorList>
    </citation>
    <scope>NUCLEOTIDE SEQUENCE</scope>
    <source>
        <strain evidence="1">IBT 30728</strain>
    </source>
</reference>
<reference evidence="1" key="2">
    <citation type="journal article" date="2023" name="IMA Fungus">
        <title>Comparative genomic study of the Penicillium genus elucidates a diverse pangenome and 15 lateral gene transfer events.</title>
        <authorList>
            <person name="Petersen C."/>
            <person name="Sorensen T."/>
            <person name="Nielsen M.R."/>
            <person name="Sondergaard T.E."/>
            <person name="Sorensen J.L."/>
            <person name="Fitzpatrick D.A."/>
            <person name="Frisvad J.C."/>
            <person name="Nielsen K.L."/>
        </authorList>
    </citation>
    <scope>NUCLEOTIDE SEQUENCE</scope>
    <source>
        <strain evidence="1">IBT 30728</strain>
    </source>
</reference>
<sequence>MNFLENLSLSKDVCQFSELYNHHAGLSHPASITIAHSPVPVFSQSKPCCFNDLHYPSSFMPREYEWEITKEKWTKQSVVYLAECNKGDKSNSDNRREFERQHLIFITWDERLSVKLLSRHERMALHDFDCA</sequence>
<dbReference type="Proteomes" id="UP001148312">
    <property type="component" value="Unassembled WGS sequence"/>
</dbReference>
<dbReference type="GeneID" id="81628453"/>